<reference evidence="1 2" key="1">
    <citation type="submission" date="2020-12" db="EMBL/GenBank/DDBJ databases">
        <title>Concerted genomic and epigenomic changes stabilize Arabidopsis allopolyploids.</title>
        <authorList>
            <person name="Chen Z."/>
        </authorList>
    </citation>
    <scope>NUCLEOTIDE SEQUENCE [LARGE SCALE GENOMIC DNA]</scope>
    <source>
        <strain evidence="1">As9502</strain>
        <tissue evidence="1">Leaf</tissue>
    </source>
</reference>
<name>A0A8T1YNX2_ARASU</name>
<evidence type="ECO:0000313" key="1">
    <source>
        <dbReference type="EMBL" id="KAG7547941.1"/>
    </source>
</evidence>
<keyword evidence="2" id="KW-1185">Reference proteome</keyword>
<proteinExistence type="predicted"/>
<dbReference type="EMBL" id="JAEFBJ010000012">
    <property type="protein sequence ID" value="KAG7547941.1"/>
    <property type="molecule type" value="Genomic_DNA"/>
</dbReference>
<protein>
    <submittedName>
        <fullName evidence="1">Uncharacterized protein</fullName>
    </submittedName>
</protein>
<comment type="caution">
    <text evidence="1">The sequence shown here is derived from an EMBL/GenBank/DDBJ whole genome shotgun (WGS) entry which is preliminary data.</text>
</comment>
<organism evidence="1 2">
    <name type="scientific">Arabidopsis suecica</name>
    <name type="common">Swedish thale-cress</name>
    <name type="synonym">Cardaminopsis suecica</name>
    <dbReference type="NCBI Taxonomy" id="45249"/>
    <lineage>
        <taxon>Eukaryota</taxon>
        <taxon>Viridiplantae</taxon>
        <taxon>Streptophyta</taxon>
        <taxon>Embryophyta</taxon>
        <taxon>Tracheophyta</taxon>
        <taxon>Spermatophyta</taxon>
        <taxon>Magnoliopsida</taxon>
        <taxon>eudicotyledons</taxon>
        <taxon>Gunneridae</taxon>
        <taxon>Pentapetalae</taxon>
        <taxon>rosids</taxon>
        <taxon>malvids</taxon>
        <taxon>Brassicales</taxon>
        <taxon>Brassicaceae</taxon>
        <taxon>Camelineae</taxon>
        <taxon>Arabidopsis</taxon>
    </lineage>
</organism>
<accession>A0A8T1YNX2</accession>
<evidence type="ECO:0000313" key="2">
    <source>
        <dbReference type="Proteomes" id="UP000694251"/>
    </source>
</evidence>
<sequence>MHPPISKCLITMTKSCTKEATKLITKLLEIIQAVDMSWTYQIRTKLCQADGGNGIEVLRVEFNKEFTRTSMDLVQDYYDSPLNWPFSQNTLNASRIK</sequence>
<dbReference type="Proteomes" id="UP000694251">
    <property type="component" value="Chromosome 12"/>
</dbReference>
<dbReference type="AlphaFoldDB" id="A0A8T1YNX2"/>
<gene>
    <name evidence="1" type="ORF">ISN44_As12g031460</name>
</gene>